<gene>
    <name evidence="1" type="ORF">TrLO_g13236</name>
</gene>
<keyword evidence="2" id="KW-1185">Reference proteome</keyword>
<name>A0A9W7F8U4_9STRA</name>
<reference evidence="2" key="1">
    <citation type="journal article" date="2023" name="Commun. Biol.">
        <title>Genome analysis of Parmales, the sister group of diatoms, reveals the evolutionary specialization of diatoms from phago-mixotrophs to photoautotrophs.</title>
        <authorList>
            <person name="Ban H."/>
            <person name="Sato S."/>
            <person name="Yoshikawa S."/>
            <person name="Yamada K."/>
            <person name="Nakamura Y."/>
            <person name="Ichinomiya M."/>
            <person name="Sato N."/>
            <person name="Blanc-Mathieu R."/>
            <person name="Endo H."/>
            <person name="Kuwata A."/>
            <person name="Ogata H."/>
        </authorList>
    </citation>
    <scope>NUCLEOTIDE SEQUENCE [LARGE SCALE GENOMIC DNA]</scope>
    <source>
        <strain evidence="2">NIES 3700</strain>
    </source>
</reference>
<sequence>MSSPGKLLRGRSTSADLLALDVPPPIDHDLQYTMSSQSMRGGDVNAQQQKLLMKGQPILAGSTVFLTANVLK</sequence>
<evidence type="ECO:0000313" key="2">
    <source>
        <dbReference type="Proteomes" id="UP001165122"/>
    </source>
</evidence>
<proteinExistence type="predicted"/>
<comment type="caution">
    <text evidence="1">The sequence shown here is derived from an EMBL/GenBank/DDBJ whole genome shotgun (WGS) entry which is preliminary data.</text>
</comment>
<protein>
    <submittedName>
        <fullName evidence="1">Uncharacterized protein</fullName>
    </submittedName>
</protein>
<evidence type="ECO:0000313" key="1">
    <source>
        <dbReference type="EMBL" id="GMI07690.1"/>
    </source>
</evidence>
<dbReference type="Proteomes" id="UP001165122">
    <property type="component" value="Unassembled WGS sequence"/>
</dbReference>
<accession>A0A9W7F8U4</accession>
<dbReference type="EMBL" id="BRXW01000114">
    <property type="protein sequence ID" value="GMI07690.1"/>
    <property type="molecule type" value="Genomic_DNA"/>
</dbReference>
<dbReference type="AlphaFoldDB" id="A0A9W7F8U4"/>
<organism evidence="1 2">
    <name type="scientific">Triparma laevis f. longispina</name>
    <dbReference type="NCBI Taxonomy" id="1714387"/>
    <lineage>
        <taxon>Eukaryota</taxon>
        <taxon>Sar</taxon>
        <taxon>Stramenopiles</taxon>
        <taxon>Ochrophyta</taxon>
        <taxon>Bolidophyceae</taxon>
        <taxon>Parmales</taxon>
        <taxon>Triparmaceae</taxon>
        <taxon>Triparma</taxon>
    </lineage>
</organism>